<sequence>MSGPTFHRSRGIGLIELLIALALGLIISAAVMQVFLTSRTTYRMQEAMARVQENGRFAVGYMANDIRMAGYMGCGNLGSITVNDIIDPADVPAGFDFDISQEAVIEGHDAVAAVNGWGAKVGTDVIEIRRAASTGVTLTGNMSADNAQIHVTNNAPGFDAGDALFITDCTTADLFRATTVSNGGGSTINIAHANDLNIDNRLSKPYGEEAEVLAFEYSVFFVRNTGRTTPNGTAIPSLYVETMRAGSGATTEVQELIEGVEDMQLEYGVDTSGNRAANEYRPADEVADWSRVVSIRMNLLMRSTEENVAPASGEASQILTYNGSAVAADGFLRQVFSSVVTVRNRVP</sequence>
<keyword evidence="1" id="KW-1133">Transmembrane helix</keyword>
<dbReference type="GeneID" id="98636965"/>
<organism evidence="2 3">
    <name type="scientific">Stutzerimonas xanthomarina DSM 18231</name>
    <dbReference type="NCBI Taxonomy" id="1403346"/>
    <lineage>
        <taxon>Bacteria</taxon>
        <taxon>Pseudomonadati</taxon>
        <taxon>Pseudomonadota</taxon>
        <taxon>Gammaproteobacteria</taxon>
        <taxon>Pseudomonadales</taxon>
        <taxon>Pseudomonadaceae</taxon>
        <taxon>Stutzerimonas</taxon>
    </lineage>
</organism>
<evidence type="ECO:0000313" key="2">
    <source>
        <dbReference type="EMBL" id="SHH13136.1"/>
    </source>
</evidence>
<keyword evidence="1" id="KW-0812">Transmembrane</keyword>
<proteinExistence type="predicted"/>
<gene>
    <name evidence="2" type="ORF">SAMN02744645_2615</name>
</gene>
<feature type="transmembrane region" description="Helical" evidence="1">
    <location>
        <begin position="12"/>
        <end position="36"/>
    </location>
</feature>
<dbReference type="Pfam" id="PF07963">
    <property type="entry name" value="N_methyl"/>
    <property type="match status" value="1"/>
</dbReference>
<dbReference type="Pfam" id="PF16074">
    <property type="entry name" value="PilW"/>
    <property type="match status" value="1"/>
</dbReference>
<accession>A0A1M5QGZ8</accession>
<dbReference type="RefSeq" id="WP_073301172.1">
    <property type="nucleotide sequence ID" value="NZ_FQXA01000004.1"/>
</dbReference>
<dbReference type="InterPro" id="IPR032092">
    <property type="entry name" value="PilW"/>
</dbReference>
<reference evidence="2 3" key="1">
    <citation type="submission" date="2016-11" db="EMBL/GenBank/DDBJ databases">
        <authorList>
            <person name="Jaros S."/>
            <person name="Januszkiewicz K."/>
            <person name="Wedrychowicz H."/>
        </authorList>
    </citation>
    <scope>NUCLEOTIDE SEQUENCE [LARGE SCALE GENOMIC DNA]</scope>
    <source>
        <strain evidence="2 3">DSM 18231</strain>
    </source>
</reference>
<dbReference type="GO" id="GO:0043683">
    <property type="term" value="P:type IV pilus assembly"/>
    <property type="evidence" value="ECO:0007669"/>
    <property type="project" value="InterPro"/>
</dbReference>
<dbReference type="EMBL" id="FQXA01000004">
    <property type="protein sequence ID" value="SHH13136.1"/>
    <property type="molecule type" value="Genomic_DNA"/>
</dbReference>
<dbReference type="InterPro" id="IPR012902">
    <property type="entry name" value="N_methyl_site"/>
</dbReference>
<dbReference type="AlphaFoldDB" id="A0A1M5QGZ8"/>
<evidence type="ECO:0000313" key="3">
    <source>
        <dbReference type="Proteomes" id="UP000184000"/>
    </source>
</evidence>
<keyword evidence="1" id="KW-0472">Membrane</keyword>
<name>A0A1M5QGZ8_9GAMM</name>
<dbReference type="Proteomes" id="UP000184000">
    <property type="component" value="Unassembled WGS sequence"/>
</dbReference>
<protein>
    <submittedName>
        <fullName evidence="2">Type IV pilus assembly protein PilW</fullName>
    </submittedName>
</protein>
<evidence type="ECO:0000256" key="1">
    <source>
        <dbReference type="SAM" id="Phobius"/>
    </source>
</evidence>